<keyword evidence="1 4" id="KW-0732">Signal</keyword>
<evidence type="ECO:0000313" key="6">
    <source>
        <dbReference type="EMBL" id="KAK1291020.1"/>
    </source>
</evidence>
<evidence type="ECO:0000256" key="2">
    <source>
        <dbReference type="ARBA" id="ARBA00023157"/>
    </source>
</evidence>
<dbReference type="GO" id="GO:0046910">
    <property type="term" value="F:pectinesterase inhibitor activity"/>
    <property type="evidence" value="ECO:0007669"/>
    <property type="project" value="InterPro"/>
</dbReference>
<dbReference type="Gene3D" id="1.20.140.40">
    <property type="entry name" value="Invertase/pectin methylesterase inhibitor family protein"/>
    <property type="match status" value="1"/>
</dbReference>
<evidence type="ECO:0000313" key="7">
    <source>
        <dbReference type="Proteomes" id="UP001180020"/>
    </source>
</evidence>
<dbReference type="InterPro" id="IPR052421">
    <property type="entry name" value="PCW_Enzyme_Inhibitor"/>
</dbReference>
<keyword evidence="2" id="KW-1015">Disulfide bond</keyword>
<evidence type="ECO:0000256" key="1">
    <source>
        <dbReference type="ARBA" id="ARBA00022729"/>
    </source>
</evidence>
<evidence type="ECO:0000256" key="4">
    <source>
        <dbReference type="SAM" id="SignalP"/>
    </source>
</evidence>
<dbReference type="PANTHER" id="PTHR36710">
    <property type="entry name" value="PECTINESTERASE INHIBITOR-LIKE"/>
    <property type="match status" value="1"/>
</dbReference>
<evidence type="ECO:0000256" key="3">
    <source>
        <dbReference type="ARBA" id="ARBA00038471"/>
    </source>
</evidence>
<reference evidence="6" key="2">
    <citation type="submission" date="2023-06" db="EMBL/GenBank/DDBJ databases">
        <authorList>
            <person name="Ma L."/>
            <person name="Liu K.-W."/>
            <person name="Li Z."/>
            <person name="Hsiao Y.-Y."/>
            <person name="Qi Y."/>
            <person name="Fu T."/>
            <person name="Tang G."/>
            <person name="Zhang D."/>
            <person name="Sun W.-H."/>
            <person name="Liu D.-K."/>
            <person name="Li Y."/>
            <person name="Chen G.-Z."/>
            <person name="Liu X.-D."/>
            <person name="Liao X.-Y."/>
            <person name="Jiang Y.-T."/>
            <person name="Yu X."/>
            <person name="Hao Y."/>
            <person name="Huang J."/>
            <person name="Zhao X.-W."/>
            <person name="Ke S."/>
            <person name="Chen Y.-Y."/>
            <person name="Wu W.-L."/>
            <person name="Hsu J.-L."/>
            <person name="Lin Y.-F."/>
            <person name="Huang M.-D."/>
            <person name="Li C.-Y."/>
            <person name="Huang L."/>
            <person name="Wang Z.-W."/>
            <person name="Zhao X."/>
            <person name="Zhong W.-Y."/>
            <person name="Peng D.-H."/>
            <person name="Ahmad S."/>
            <person name="Lan S."/>
            <person name="Zhang J.-S."/>
            <person name="Tsai W.-C."/>
            <person name="Van De Peer Y."/>
            <person name="Liu Z.-J."/>
        </authorList>
    </citation>
    <scope>NUCLEOTIDE SEQUENCE</scope>
    <source>
        <strain evidence="6">CP</strain>
        <tissue evidence="6">Leaves</tissue>
    </source>
</reference>
<dbReference type="InterPro" id="IPR034086">
    <property type="entry name" value="PMEI_plant"/>
</dbReference>
<protein>
    <recommendedName>
        <fullName evidence="5">Pectinesterase inhibitor domain-containing protein</fullName>
    </recommendedName>
</protein>
<proteinExistence type="inferred from homology"/>
<dbReference type="SMART" id="SM00856">
    <property type="entry name" value="PMEI"/>
    <property type="match status" value="1"/>
</dbReference>
<accession>A0AAV9CQF2</accession>
<comment type="caution">
    <text evidence="6">The sequence shown here is derived from an EMBL/GenBank/DDBJ whole genome shotgun (WGS) entry which is preliminary data.</text>
</comment>
<dbReference type="PANTHER" id="PTHR36710:SF18">
    <property type="entry name" value="PECTINESTERASE INHIBITOR 5-RELATED"/>
    <property type="match status" value="1"/>
</dbReference>
<evidence type="ECO:0000259" key="5">
    <source>
        <dbReference type="SMART" id="SM00856"/>
    </source>
</evidence>
<dbReference type="Pfam" id="PF04043">
    <property type="entry name" value="PMEI"/>
    <property type="match status" value="1"/>
</dbReference>
<keyword evidence="7" id="KW-1185">Reference proteome</keyword>
<dbReference type="NCBIfam" id="TIGR01614">
    <property type="entry name" value="PME_inhib"/>
    <property type="match status" value="1"/>
</dbReference>
<sequence>METHHRHHLLLITAALLLLTLPKTTTSARSPDDPAIVKLCAESYKPNLCVFVLESDPNRDDSDYRNLSLISNNFTRNHVSDVLKYARFLANKFKGTEFQPSLDRCVSLFGDAVAASTTASDALLAGRFREAVDLIYQARGHVTWCETLFEPQPSPMSTDVEMVRDLCENTVWIIYKIKF</sequence>
<dbReference type="EMBL" id="JAUJYO010000018">
    <property type="protein sequence ID" value="KAK1291020.1"/>
    <property type="molecule type" value="Genomic_DNA"/>
</dbReference>
<feature type="domain" description="Pectinesterase inhibitor" evidence="5">
    <location>
        <begin position="31"/>
        <end position="173"/>
    </location>
</feature>
<reference evidence="6" key="1">
    <citation type="journal article" date="2023" name="Nat. Commun.">
        <title>Diploid and tetraploid genomes of Acorus and the evolution of monocots.</title>
        <authorList>
            <person name="Ma L."/>
            <person name="Liu K.W."/>
            <person name="Li Z."/>
            <person name="Hsiao Y.Y."/>
            <person name="Qi Y."/>
            <person name="Fu T."/>
            <person name="Tang G.D."/>
            <person name="Zhang D."/>
            <person name="Sun W.H."/>
            <person name="Liu D.K."/>
            <person name="Li Y."/>
            <person name="Chen G.Z."/>
            <person name="Liu X.D."/>
            <person name="Liao X.Y."/>
            <person name="Jiang Y.T."/>
            <person name="Yu X."/>
            <person name="Hao Y."/>
            <person name="Huang J."/>
            <person name="Zhao X.W."/>
            <person name="Ke S."/>
            <person name="Chen Y.Y."/>
            <person name="Wu W.L."/>
            <person name="Hsu J.L."/>
            <person name="Lin Y.F."/>
            <person name="Huang M.D."/>
            <person name="Li C.Y."/>
            <person name="Huang L."/>
            <person name="Wang Z.W."/>
            <person name="Zhao X."/>
            <person name="Zhong W.Y."/>
            <person name="Peng D.H."/>
            <person name="Ahmad S."/>
            <person name="Lan S."/>
            <person name="Zhang J.S."/>
            <person name="Tsai W.C."/>
            <person name="Van de Peer Y."/>
            <person name="Liu Z.J."/>
        </authorList>
    </citation>
    <scope>NUCLEOTIDE SEQUENCE</scope>
    <source>
        <strain evidence="6">CP</strain>
    </source>
</reference>
<dbReference type="InterPro" id="IPR006501">
    <property type="entry name" value="Pectinesterase_inhib_dom"/>
</dbReference>
<feature type="signal peptide" evidence="4">
    <location>
        <begin position="1"/>
        <end position="27"/>
    </location>
</feature>
<dbReference type="SUPFAM" id="SSF101148">
    <property type="entry name" value="Plant invertase/pectin methylesterase inhibitor"/>
    <property type="match status" value="1"/>
</dbReference>
<dbReference type="Proteomes" id="UP001180020">
    <property type="component" value="Unassembled WGS sequence"/>
</dbReference>
<name>A0AAV9CQF2_ACOCL</name>
<comment type="similarity">
    <text evidence="3">Belongs to the PMEI family.</text>
</comment>
<dbReference type="AlphaFoldDB" id="A0AAV9CQF2"/>
<organism evidence="6 7">
    <name type="scientific">Acorus calamus</name>
    <name type="common">Sweet flag</name>
    <dbReference type="NCBI Taxonomy" id="4465"/>
    <lineage>
        <taxon>Eukaryota</taxon>
        <taxon>Viridiplantae</taxon>
        <taxon>Streptophyta</taxon>
        <taxon>Embryophyta</taxon>
        <taxon>Tracheophyta</taxon>
        <taxon>Spermatophyta</taxon>
        <taxon>Magnoliopsida</taxon>
        <taxon>Liliopsida</taxon>
        <taxon>Acoraceae</taxon>
        <taxon>Acorus</taxon>
    </lineage>
</organism>
<gene>
    <name evidence="6" type="ORF">QJS10_CPB18g00565</name>
</gene>
<feature type="chain" id="PRO_5043597356" description="Pectinesterase inhibitor domain-containing protein" evidence="4">
    <location>
        <begin position="28"/>
        <end position="179"/>
    </location>
</feature>
<dbReference type="CDD" id="cd15797">
    <property type="entry name" value="PMEI"/>
    <property type="match status" value="1"/>
</dbReference>
<dbReference type="InterPro" id="IPR035513">
    <property type="entry name" value="Invertase/methylesterase_inhib"/>
</dbReference>